<evidence type="ECO:0000313" key="2">
    <source>
        <dbReference type="EMBL" id="QAY64578.1"/>
    </source>
</evidence>
<dbReference type="EMBL" id="CP035495">
    <property type="protein sequence ID" value="QAY64578.1"/>
    <property type="molecule type" value="Genomic_DNA"/>
</dbReference>
<keyword evidence="1" id="KW-0812">Transmembrane</keyword>
<feature type="transmembrane region" description="Helical" evidence="1">
    <location>
        <begin position="12"/>
        <end position="34"/>
    </location>
</feature>
<reference evidence="2 3" key="1">
    <citation type="submission" date="2019-01" db="EMBL/GenBank/DDBJ databases">
        <title>Genome sequencing of strain 2JSPR-7.</title>
        <authorList>
            <person name="Heo J."/>
            <person name="Kim S.-J."/>
            <person name="Kim J.-S."/>
            <person name="Hong S.-B."/>
            <person name="Kwon S.-W."/>
        </authorList>
    </citation>
    <scope>NUCLEOTIDE SEQUENCE [LARGE SCALE GENOMIC DNA]</scope>
    <source>
        <strain evidence="2 3">2JSPR-7</strain>
    </source>
</reference>
<sequence length="135" mass="14749">MRSLDARQRRRARYVTYGMLAVLAVAAVANLELWPLTSFRLFSDVRTGTGATYQLVAVAPDGTRTVVPTNRQLVAKLARAAPDAVAAQVDAWLDDAGIAPDAVDVVALERYTWELDPETLTAHETSRDVVLEVEP</sequence>
<proteinExistence type="predicted"/>
<dbReference type="Proteomes" id="UP000291758">
    <property type="component" value="Chromosome"/>
</dbReference>
<dbReference type="AlphaFoldDB" id="A0A4P6F2J3"/>
<keyword evidence="1" id="KW-0472">Membrane</keyword>
<accession>A0A4P6F2J3</accession>
<name>A0A4P6F2J3_9MICO</name>
<evidence type="ECO:0000313" key="3">
    <source>
        <dbReference type="Proteomes" id="UP000291758"/>
    </source>
</evidence>
<dbReference type="KEGG" id="xyl:ET495_16780"/>
<keyword evidence="3" id="KW-1185">Reference proteome</keyword>
<gene>
    <name evidence="2" type="ORF">ET495_16780</name>
</gene>
<evidence type="ECO:0000256" key="1">
    <source>
        <dbReference type="SAM" id="Phobius"/>
    </source>
</evidence>
<organism evidence="2 3">
    <name type="scientific">Xylanimonas allomyrinae</name>
    <dbReference type="NCBI Taxonomy" id="2509459"/>
    <lineage>
        <taxon>Bacteria</taxon>
        <taxon>Bacillati</taxon>
        <taxon>Actinomycetota</taxon>
        <taxon>Actinomycetes</taxon>
        <taxon>Micrococcales</taxon>
        <taxon>Promicromonosporaceae</taxon>
        <taxon>Xylanimonas</taxon>
    </lineage>
</organism>
<dbReference type="OrthoDB" id="4829374at2"/>
<keyword evidence="1" id="KW-1133">Transmembrane helix</keyword>
<dbReference type="RefSeq" id="WP_129205720.1">
    <property type="nucleotide sequence ID" value="NZ_CP035495.1"/>
</dbReference>
<protein>
    <submittedName>
        <fullName evidence="2">Uncharacterized protein</fullName>
    </submittedName>
</protein>